<gene>
    <name evidence="13" type="ORF">BED47_14645</name>
</gene>
<dbReference type="InterPro" id="IPR023828">
    <property type="entry name" value="Peptidase_S8_Ser-AS"/>
</dbReference>
<dbReference type="InterPro" id="IPR034213">
    <property type="entry name" value="S8_Vpr-like"/>
</dbReference>
<evidence type="ECO:0000256" key="6">
    <source>
        <dbReference type="ARBA" id="ARBA00022801"/>
    </source>
</evidence>
<dbReference type="SUPFAM" id="SSF49384">
    <property type="entry name" value="Carbohydrate-binding domain"/>
    <property type="match status" value="1"/>
</dbReference>
<dbReference type="InterPro" id="IPR036439">
    <property type="entry name" value="Dockerin_dom_sf"/>
</dbReference>
<evidence type="ECO:0000313" key="13">
    <source>
        <dbReference type="EMBL" id="ODG89652.1"/>
    </source>
</evidence>
<dbReference type="PROSITE" id="PS00137">
    <property type="entry name" value="SUBTILASE_HIS"/>
    <property type="match status" value="1"/>
</dbReference>
<keyword evidence="3" id="KW-0964">Secreted</keyword>
<evidence type="ECO:0000259" key="12">
    <source>
        <dbReference type="PROSITE" id="PS51766"/>
    </source>
</evidence>
<dbReference type="InterPro" id="IPR022398">
    <property type="entry name" value="Peptidase_S8_His-AS"/>
</dbReference>
<comment type="caution">
    <text evidence="13">The sequence shown here is derived from an EMBL/GenBank/DDBJ whole genome shotgun (WGS) entry which is preliminary data.</text>
</comment>
<feature type="active site" description="Charge relay system" evidence="8">
    <location>
        <position position="281"/>
    </location>
</feature>
<feature type="chain" id="PRO_5045461568" description="Dockerin domain-containing protein" evidence="11">
    <location>
        <begin position="30"/>
        <end position="1376"/>
    </location>
</feature>
<keyword evidence="6 8" id="KW-0378">Hydrolase</keyword>
<feature type="signal peptide" evidence="11">
    <location>
        <begin position="1"/>
        <end position="29"/>
    </location>
</feature>
<keyword evidence="7 8" id="KW-0720">Serine protease</keyword>
<dbReference type="SUPFAM" id="SSF52025">
    <property type="entry name" value="PA domain"/>
    <property type="match status" value="1"/>
</dbReference>
<dbReference type="RefSeq" id="WP_069035435.1">
    <property type="nucleotide sequence ID" value="NZ_MDKC01000037.1"/>
</dbReference>
<dbReference type="InterPro" id="IPR000209">
    <property type="entry name" value="Peptidase_S8/S53_dom"/>
</dbReference>
<dbReference type="Gene3D" id="3.50.30.30">
    <property type="match status" value="1"/>
</dbReference>
<proteinExistence type="inferred from homology"/>
<dbReference type="Pfam" id="PF02225">
    <property type="entry name" value="PA"/>
    <property type="match status" value="1"/>
</dbReference>
<dbReference type="InterPro" id="IPR002105">
    <property type="entry name" value="Dockerin_1_rpt"/>
</dbReference>
<dbReference type="PRINTS" id="PR00723">
    <property type="entry name" value="SUBTILISIN"/>
</dbReference>
<dbReference type="InterPro" id="IPR003137">
    <property type="entry name" value="PA_domain"/>
</dbReference>
<dbReference type="Gene3D" id="3.40.50.200">
    <property type="entry name" value="Peptidase S8/S53 domain"/>
    <property type="match status" value="1"/>
</dbReference>
<organism evidence="13 14">
    <name type="scientific">Gottfriedia luciferensis</name>
    <dbReference type="NCBI Taxonomy" id="178774"/>
    <lineage>
        <taxon>Bacteria</taxon>
        <taxon>Bacillati</taxon>
        <taxon>Bacillota</taxon>
        <taxon>Bacilli</taxon>
        <taxon>Bacillales</taxon>
        <taxon>Bacillaceae</taxon>
        <taxon>Gottfriedia</taxon>
    </lineage>
</organism>
<dbReference type="CDD" id="cd07474">
    <property type="entry name" value="Peptidases_S8_subtilisin_Vpr-like"/>
    <property type="match status" value="1"/>
</dbReference>
<dbReference type="CDD" id="cd08547">
    <property type="entry name" value="Type_II_cohesin"/>
    <property type="match status" value="1"/>
</dbReference>
<evidence type="ECO:0000256" key="2">
    <source>
        <dbReference type="ARBA" id="ARBA00022512"/>
    </source>
</evidence>
<comment type="similarity">
    <text evidence="1 8 9">Belongs to the peptidase S8 family.</text>
</comment>
<name>A0ABX2ZMB7_9BACI</name>
<feature type="active site" description="Charge relay system" evidence="8">
    <location>
        <position position="607"/>
    </location>
</feature>
<dbReference type="Pfam" id="PF00082">
    <property type="entry name" value="Peptidase_S8"/>
    <property type="match status" value="1"/>
</dbReference>
<dbReference type="PROSITE" id="PS00138">
    <property type="entry name" value="SUBTILASE_SER"/>
    <property type="match status" value="1"/>
</dbReference>
<keyword evidence="14" id="KW-1185">Reference proteome</keyword>
<dbReference type="PROSITE" id="PS51766">
    <property type="entry name" value="DOCKERIN"/>
    <property type="match status" value="1"/>
</dbReference>
<evidence type="ECO:0000256" key="3">
    <source>
        <dbReference type="ARBA" id="ARBA00022525"/>
    </source>
</evidence>
<evidence type="ECO:0000256" key="7">
    <source>
        <dbReference type="ARBA" id="ARBA00022825"/>
    </source>
</evidence>
<evidence type="ECO:0000256" key="5">
    <source>
        <dbReference type="ARBA" id="ARBA00022729"/>
    </source>
</evidence>
<feature type="active site" description="Charge relay system" evidence="8">
    <location>
        <position position="226"/>
    </location>
</feature>
<dbReference type="InterPro" id="IPR036852">
    <property type="entry name" value="Peptidase_S8/S53_dom_sf"/>
</dbReference>
<dbReference type="PANTHER" id="PTHR43806">
    <property type="entry name" value="PEPTIDASE S8"/>
    <property type="match status" value="1"/>
</dbReference>
<keyword evidence="5 11" id="KW-0732">Signal</keyword>
<evidence type="ECO:0000256" key="11">
    <source>
        <dbReference type="SAM" id="SignalP"/>
    </source>
</evidence>
<dbReference type="InterPro" id="IPR008965">
    <property type="entry name" value="CBM2/CBM3_carb-bd_dom_sf"/>
</dbReference>
<reference evidence="13 14" key="1">
    <citation type="submission" date="2016-07" db="EMBL/GenBank/DDBJ databases">
        <authorList>
            <person name="Townsley L."/>
            <person name="Shank E.A."/>
        </authorList>
    </citation>
    <scope>NUCLEOTIDE SEQUENCE [LARGE SCALE GENOMIC DNA]</scope>
    <source>
        <strain evidence="13 14">CH01</strain>
    </source>
</reference>
<evidence type="ECO:0000256" key="8">
    <source>
        <dbReference type="PROSITE-ProRule" id="PRU01240"/>
    </source>
</evidence>
<sequence>MKSTLVMPLKVVSTSFIAASLLFSSHTFASVNSTSQGGRSNVEQYLKNLTKEDRNRVHNGVETADQEKYLSPKLDTTSNKPVSIIVQFAQDPAKTDIKKNEENGIEVSLDEAKNKVEKSHQNFKQKIGQAKKAVSTMQIHKEYRQAFNGVAMTVPGNEVHTILAMDEVKAIFEDKVITIDDPSPTEIQANESSSHSPAEDSTENIGATKLHEEGITGKGVKVAVIDTGIDYNHPDLKDVYKGGYDFVNNDSDPMETTYDDWKKSGQPEINALAGSTYYTSHGTHVSGTIAGQGKNKTDYAVTGVAPGVDLYAYKVLGPYGSGSSSNIIAGIDKAVADGMDVINLSLGSNYNDPLDPNAIAINNAVLAGTTAVIAAGNSGSDLYSLGSPGTSPLALTVGASDFSMTIPTATGTVSSNDNLSLSNLKLLAKSYDDDLNTLKNQTLPIVFVGLGNSESDYSGKDVNGKIALIERGILSLNEKVMLAKKHGAKAVLMYNNNPTEGQIPHYLGNGFDFIPSFTMTNEQGLKVVDKVNQGNATFTLNSIGEMKTSGDTLADFSSRGPSNRFYDIKPEVTAPGVAVFSSVPAYQNGPNHLTDYTNAYMSASGTSMATPHVAGAAALLLQKHPEYKPEDVKAALMNTADKLQKDYSVFEVGAGRIDVYEAVHSDLHIKVLDKTISTKDGQDITIPDVTGALSFGPQVTAGKEKTDSRVVSISNTSNKKKTFNVQVKFNQNVKGAKDASANNITLDVPDTVTLNANKTIKIKPTIHIPDTAEFGIYEGYIYITSNSNPDEVYQIPFGFKHLQEGINSINAYEDAFTTRRDLNHSFPSGTAIQFSLNSPMETVDLVLKDAKTGKELGLVDSYEGLFTEDSMFETEYGFNGLYSAFTGHKDHPISYSKRLAPPGKYELELIATNREGKTFKKSDVFYIENTNPIVKMQQPGGVYEITPDGMTVKGNIYDQQVDIMNQNGFKWDQSSNMVNLINKTKFSSTPLKIEKNGDFEFKTNLLDGKDVTKISLDTYDYAGNGMQDHPDFSYTLVKKGLPYAKLVANKNDVKYGENVTLSLSANNVKDLTGGEFTLTFPSTAYDVANVSLNKDYVSYAKSHGLNADLKIIEQTASKITLNTQLSGDSIQPIQTNMPLIDITFKVKEKPSTYIKWIQTIDLTKSTAFSLNQAPTAIQGFGQGINIVPTYSQLEGGILADGFLDNWGIWLDYNKDFSKAGMSLKLVSKNGKTYTGEFNSSARYFVKNLPATNEDYDLTVKIPGHFDRHVTVNDLYDVTKGDVVGRLSYILYAPVMGGDVNNDDVIDLLDADYIKTYWGTNKRAADINFDGIVDAKDMSFVQKNYLTPNPDVQDVPKGKTKIKGETLTDILKDLNIQ</sequence>
<dbReference type="Pfam" id="PF05922">
    <property type="entry name" value="Inhibitor_I9"/>
    <property type="match status" value="1"/>
</dbReference>
<evidence type="ECO:0000256" key="10">
    <source>
        <dbReference type="SAM" id="MobiDB-lite"/>
    </source>
</evidence>
<evidence type="ECO:0000256" key="4">
    <source>
        <dbReference type="ARBA" id="ARBA00022670"/>
    </source>
</evidence>
<dbReference type="Pfam" id="PF00404">
    <property type="entry name" value="Dockerin_1"/>
    <property type="match status" value="1"/>
</dbReference>
<dbReference type="Proteomes" id="UP000094580">
    <property type="component" value="Unassembled WGS sequence"/>
</dbReference>
<dbReference type="InterPro" id="IPR050131">
    <property type="entry name" value="Peptidase_S8_subtilisin-like"/>
</dbReference>
<dbReference type="PROSITE" id="PS51892">
    <property type="entry name" value="SUBTILASE"/>
    <property type="match status" value="1"/>
</dbReference>
<dbReference type="InterPro" id="IPR015500">
    <property type="entry name" value="Peptidase_S8_subtilisin-rel"/>
</dbReference>
<dbReference type="PANTHER" id="PTHR43806:SF65">
    <property type="entry name" value="SERINE PROTEASE APRX"/>
    <property type="match status" value="1"/>
</dbReference>
<dbReference type="PROSITE" id="PS00136">
    <property type="entry name" value="SUBTILASE_ASP"/>
    <property type="match status" value="1"/>
</dbReference>
<dbReference type="InterPro" id="IPR016134">
    <property type="entry name" value="Dockerin_dom"/>
</dbReference>
<accession>A0ABX2ZMB7</accession>
<dbReference type="Gene3D" id="2.60.40.4130">
    <property type="match status" value="1"/>
</dbReference>
<dbReference type="CDD" id="cd02133">
    <property type="entry name" value="PA_C5a_like"/>
    <property type="match status" value="1"/>
</dbReference>
<feature type="region of interest" description="Disordered" evidence="10">
    <location>
        <begin position="181"/>
        <end position="203"/>
    </location>
</feature>
<dbReference type="SUPFAM" id="SSF52743">
    <property type="entry name" value="Subtilisin-like"/>
    <property type="match status" value="1"/>
</dbReference>
<dbReference type="Gene3D" id="2.60.40.680">
    <property type="match status" value="1"/>
</dbReference>
<evidence type="ECO:0000256" key="1">
    <source>
        <dbReference type="ARBA" id="ARBA00011073"/>
    </source>
</evidence>
<evidence type="ECO:0000313" key="14">
    <source>
        <dbReference type="Proteomes" id="UP000094580"/>
    </source>
</evidence>
<evidence type="ECO:0000256" key="9">
    <source>
        <dbReference type="RuleBase" id="RU003355"/>
    </source>
</evidence>
<feature type="domain" description="Dockerin" evidence="12">
    <location>
        <begin position="1292"/>
        <end position="1356"/>
    </location>
</feature>
<dbReference type="CDD" id="cd14254">
    <property type="entry name" value="Dockerin_II"/>
    <property type="match status" value="1"/>
</dbReference>
<feature type="compositionally biased region" description="Polar residues" evidence="10">
    <location>
        <begin position="185"/>
        <end position="196"/>
    </location>
</feature>
<keyword evidence="2" id="KW-0134">Cell wall</keyword>
<protein>
    <recommendedName>
        <fullName evidence="12">Dockerin domain-containing protein</fullName>
    </recommendedName>
</protein>
<dbReference type="InterPro" id="IPR046450">
    <property type="entry name" value="PA_dom_sf"/>
</dbReference>
<keyword evidence="4 8" id="KW-0645">Protease</keyword>
<dbReference type="SUPFAM" id="SSF63446">
    <property type="entry name" value="Type I dockerin domain"/>
    <property type="match status" value="1"/>
</dbReference>
<dbReference type="InterPro" id="IPR010259">
    <property type="entry name" value="S8pro/Inhibitor_I9"/>
</dbReference>
<dbReference type="InterPro" id="IPR023827">
    <property type="entry name" value="Peptidase_S8_Asp-AS"/>
</dbReference>
<dbReference type="EMBL" id="MDKC01000037">
    <property type="protein sequence ID" value="ODG89652.1"/>
    <property type="molecule type" value="Genomic_DNA"/>
</dbReference>